<dbReference type="KEGG" id="mrk:FIT61_00480"/>
<dbReference type="InterPro" id="IPR050993">
    <property type="entry name" value="Isochorismatase_domain"/>
</dbReference>
<dbReference type="PANTHER" id="PTHR14119">
    <property type="entry name" value="HYDROLASE"/>
    <property type="match status" value="1"/>
</dbReference>
<dbReference type="Pfam" id="PF00857">
    <property type="entry name" value="Isochorismatase"/>
    <property type="match status" value="1"/>
</dbReference>
<dbReference type="EMBL" id="CP040986">
    <property type="protein sequence ID" value="QDD12973.1"/>
    <property type="molecule type" value="Genomic_DNA"/>
</dbReference>
<protein>
    <submittedName>
        <fullName evidence="2">Isochorismatase family protein</fullName>
    </submittedName>
</protein>
<organism evidence="2 3">
    <name type="scientific">Candidatus Methylopumilus rimovensis</name>
    <dbReference type="NCBI Taxonomy" id="2588535"/>
    <lineage>
        <taxon>Bacteria</taxon>
        <taxon>Pseudomonadati</taxon>
        <taxon>Pseudomonadota</taxon>
        <taxon>Betaproteobacteria</taxon>
        <taxon>Nitrosomonadales</taxon>
        <taxon>Methylophilaceae</taxon>
        <taxon>Candidatus Methylopumilus</taxon>
    </lineage>
</organism>
<proteinExistence type="predicted"/>
<dbReference type="Proteomes" id="UP000312102">
    <property type="component" value="Chromosome"/>
</dbReference>
<reference evidence="2 3" key="1">
    <citation type="journal article" date="2019" name="ISME J.">
        <title>Evolution in action: habitat transition from sediment to the pelagial leads to genome streamlining in Methylophilaceae.</title>
        <authorList>
            <person name="Salcher M."/>
            <person name="Schaefle D."/>
            <person name="Kaspar M."/>
            <person name="Neuenschwander S.M."/>
            <person name="Ghai R."/>
        </authorList>
    </citation>
    <scope>NUCLEOTIDE SEQUENCE [LARGE SCALE GENOMIC DNA]</scope>
    <source>
        <strain evidence="2 3">MMS-RI-1</strain>
    </source>
</reference>
<evidence type="ECO:0000259" key="1">
    <source>
        <dbReference type="Pfam" id="PF00857"/>
    </source>
</evidence>
<evidence type="ECO:0000313" key="3">
    <source>
        <dbReference type="Proteomes" id="UP000312102"/>
    </source>
</evidence>
<accession>A0AAE6KNY6</accession>
<dbReference type="PANTHER" id="PTHR14119:SF3">
    <property type="entry name" value="ISOCHORISMATASE DOMAIN-CONTAINING PROTEIN 2"/>
    <property type="match status" value="1"/>
</dbReference>
<dbReference type="SUPFAM" id="SSF52499">
    <property type="entry name" value="Isochorismatase-like hydrolases"/>
    <property type="match status" value="1"/>
</dbReference>
<sequence length="181" mass="20137">MINDQLLSQIVFIDIQDKLVDVMPKSEIKKVIDASSILIQAAKILDVPCLYTEQYPKGLGPTVKKLKSLLPNSPIEKKAFSCLDAPHFKSHLVKSRPQIILCGLETHICILQTALALKSSGKEVFVVEDATLSRSNLNHQNAIHRLRSEGVVITNTESVVFEWLRVADGDHFKAIVKLIKS</sequence>
<dbReference type="InterPro" id="IPR036380">
    <property type="entry name" value="Isochorismatase-like_sf"/>
</dbReference>
<dbReference type="Gene3D" id="3.40.50.850">
    <property type="entry name" value="Isochorismatase-like"/>
    <property type="match status" value="1"/>
</dbReference>
<evidence type="ECO:0000313" key="2">
    <source>
        <dbReference type="EMBL" id="QDD12973.1"/>
    </source>
</evidence>
<gene>
    <name evidence="2" type="ORF">FIT61_00480</name>
</gene>
<dbReference type="RefSeq" id="WP_139882526.1">
    <property type="nucleotide sequence ID" value="NZ_CP040986.1"/>
</dbReference>
<keyword evidence="3" id="KW-1185">Reference proteome</keyword>
<feature type="domain" description="Isochorismatase-like" evidence="1">
    <location>
        <begin position="9"/>
        <end position="157"/>
    </location>
</feature>
<name>A0AAE6KNY6_9PROT</name>
<dbReference type="AlphaFoldDB" id="A0AAE6KNY6"/>
<dbReference type="InterPro" id="IPR000868">
    <property type="entry name" value="Isochorismatase-like_dom"/>
</dbReference>